<comment type="caution">
    <text evidence="2">The sequence shown here is derived from an EMBL/GenBank/DDBJ whole genome shotgun (WGS) entry which is preliminary data.</text>
</comment>
<dbReference type="AlphaFoldDB" id="A0A9Q3DZJ6"/>
<evidence type="ECO:0000313" key="3">
    <source>
        <dbReference type="Proteomes" id="UP000765509"/>
    </source>
</evidence>
<organism evidence="2 3">
    <name type="scientific">Austropuccinia psidii MF-1</name>
    <dbReference type="NCBI Taxonomy" id="1389203"/>
    <lineage>
        <taxon>Eukaryota</taxon>
        <taxon>Fungi</taxon>
        <taxon>Dikarya</taxon>
        <taxon>Basidiomycota</taxon>
        <taxon>Pucciniomycotina</taxon>
        <taxon>Pucciniomycetes</taxon>
        <taxon>Pucciniales</taxon>
        <taxon>Sphaerophragmiaceae</taxon>
        <taxon>Austropuccinia</taxon>
    </lineage>
</organism>
<proteinExistence type="predicted"/>
<sequence length="354" mass="39794">MLRMCAYRDDLAIAQWGAFDIVISIAQQLCNSNIQQVSMSIMTPKQTGAIGQPKLMLYSLFIQPPGRNSGMLAMVTCDQMHHMLFCMGHLGILPTMHIQGRPHESPPGRPHRDSFVVDNDESIPKREWTPGTQTGRKEQFRMISPVPSHINLSTPPPRPPSDGHFTPQLEQSDYPADEGWQWQEEIQAWANPHHVLSPMGFKCQKQNPPNPPQQNSPIPHIPCEQASWQPTPGPSGTQWLEDLSCEPSQHNEPPIPGLSPSSEPPEDVLTHEPETEVAPTQCTKEPFGKSPLLFLYSYQLFLTPPLTISSLSRYSPLCNHHQRYAHRIPPGVTPHSHDDTCQEFTDLQMTLMIP</sequence>
<feature type="region of interest" description="Disordered" evidence="1">
    <location>
        <begin position="98"/>
        <end position="172"/>
    </location>
</feature>
<dbReference type="Proteomes" id="UP000765509">
    <property type="component" value="Unassembled WGS sequence"/>
</dbReference>
<keyword evidence="3" id="KW-1185">Reference proteome</keyword>
<dbReference type="EMBL" id="AVOT02023314">
    <property type="protein sequence ID" value="MBW0513256.1"/>
    <property type="molecule type" value="Genomic_DNA"/>
</dbReference>
<evidence type="ECO:0000313" key="2">
    <source>
        <dbReference type="EMBL" id="MBW0513256.1"/>
    </source>
</evidence>
<feature type="compositionally biased region" description="Basic and acidic residues" evidence="1">
    <location>
        <begin position="101"/>
        <end position="115"/>
    </location>
</feature>
<feature type="compositionally biased region" description="Polar residues" evidence="1">
    <location>
        <begin position="226"/>
        <end position="238"/>
    </location>
</feature>
<reference evidence="2" key="1">
    <citation type="submission" date="2021-03" db="EMBL/GenBank/DDBJ databases">
        <title>Draft genome sequence of rust myrtle Austropuccinia psidii MF-1, a brazilian biotype.</title>
        <authorList>
            <person name="Quecine M.C."/>
            <person name="Pachon D.M.R."/>
            <person name="Bonatelli M.L."/>
            <person name="Correr F.H."/>
            <person name="Franceschini L.M."/>
            <person name="Leite T.F."/>
            <person name="Margarido G.R.A."/>
            <person name="Almeida C.A."/>
            <person name="Ferrarezi J.A."/>
            <person name="Labate C.A."/>
        </authorList>
    </citation>
    <scope>NUCLEOTIDE SEQUENCE</scope>
    <source>
        <strain evidence="2">MF-1</strain>
    </source>
</reference>
<accession>A0A9Q3DZJ6</accession>
<gene>
    <name evidence="2" type="ORF">O181_052971</name>
</gene>
<name>A0A9Q3DZJ6_9BASI</name>
<evidence type="ECO:0000256" key="1">
    <source>
        <dbReference type="SAM" id="MobiDB-lite"/>
    </source>
</evidence>
<protein>
    <submittedName>
        <fullName evidence="2">Uncharacterized protein</fullName>
    </submittedName>
</protein>
<feature type="region of interest" description="Disordered" evidence="1">
    <location>
        <begin position="199"/>
        <end position="283"/>
    </location>
</feature>